<dbReference type="eggNOG" id="COG0340">
    <property type="taxonomic scope" value="Bacteria"/>
</dbReference>
<dbReference type="OrthoDB" id="9807064at2"/>
<keyword evidence="9" id="KW-1185">Reference proteome</keyword>
<accession>L0A2L5</accession>
<proteinExistence type="predicted"/>
<dbReference type="Gene3D" id="3.30.930.10">
    <property type="entry name" value="Bira Bifunctional Protein, Domain 2"/>
    <property type="match status" value="1"/>
</dbReference>
<dbReference type="Gene3D" id="2.30.30.100">
    <property type="match status" value="1"/>
</dbReference>
<evidence type="ECO:0000256" key="1">
    <source>
        <dbReference type="ARBA" id="ARBA00022598"/>
    </source>
</evidence>
<gene>
    <name evidence="8" type="ordered locus">Deipe_1736</name>
</gene>
<dbReference type="HOGENOM" id="CLU_051096_0_0_0"/>
<dbReference type="KEGG" id="dpd:Deipe_1736"/>
<dbReference type="InterPro" id="IPR004408">
    <property type="entry name" value="Biotin_CoA_COase_ligase"/>
</dbReference>
<dbReference type="SUPFAM" id="SSF50037">
    <property type="entry name" value="C-terminal domain of transcriptional repressors"/>
    <property type="match status" value="1"/>
</dbReference>
<evidence type="ECO:0000313" key="8">
    <source>
        <dbReference type="EMBL" id="AFZ67255.1"/>
    </source>
</evidence>
<dbReference type="PANTHER" id="PTHR12835:SF5">
    <property type="entry name" value="BIOTIN--PROTEIN LIGASE"/>
    <property type="match status" value="1"/>
</dbReference>
<dbReference type="PATRIC" id="fig|937777.3.peg.1738"/>
<dbReference type="PANTHER" id="PTHR12835">
    <property type="entry name" value="BIOTIN PROTEIN LIGASE"/>
    <property type="match status" value="1"/>
</dbReference>
<dbReference type="InterPro" id="IPR004143">
    <property type="entry name" value="BPL_LPL_catalytic"/>
</dbReference>
<dbReference type="Pfam" id="PF03099">
    <property type="entry name" value="BPL_LplA_LipB"/>
    <property type="match status" value="1"/>
</dbReference>
<name>L0A2L5_DEIPD</name>
<keyword evidence="1 8" id="KW-0436">Ligase</keyword>
<keyword evidence="2" id="KW-0547">Nucleotide-binding</keyword>
<dbReference type="GO" id="GO:0005737">
    <property type="term" value="C:cytoplasm"/>
    <property type="evidence" value="ECO:0007669"/>
    <property type="project" value="TreeGrafter"/>
</dbReference>
<dbReference type="NCBIfam" id="TIGR00121">
    <property type="entry name" value="birA_ligase"/>
    <property type="match status" value="1"/>
</dbReference>
<keyword evidence="3" id="KW-0067">ATP-binding</keyword>
<dbReference type="GO" id="GO:0004077">
    <property type="term" value="F:biotin--[biotin carboxyl-carrier protein] ligase activity"/>
    <property type="evidence" value="ECO:0007669"/>
    <property type="project" value="UniProtKB-EC"/>
</dbReference>
<dbReference type="EC" id="6.3.4.15" evidence="5"/>
<dbReference type="InterPro" id="IPR036388">
    <property type="entry name" value="WH-like_DNA-bd_sf"/>
</dbReference>
<evidence type="ECO:0000313" key="9">
    <source>
        <dbReference type="Proteomes" id="UP000010467"/>
    </source>
</evidence>
<organism evidence="8 9">
    <name type="scientific">Deinococcus peraridilitoris (strain DSM 19664 / LMG 22246 / CIP 109416 / KR-200)</name>
    <dbReference type="NCBI Taxonomy" id="937777"/>
    <lineage>
        <taxon>Bacteria</taxon>
        <taxon>Thermotogati</taxon>
        <taxon>Deinococcota</taxon>
        <taxon>Deinococci</taxon>
        <taxon>Deinococcales</taxon>
        <taxon>Deinococcaceae</taxon>
        <taxon>Deinococcus</taxon>
    </lineage>
</organism>
<evidence type="ECO:0000259" key="7">
    <source>
        <dbReference type="Pfam" id="PF03099"/>
    </source>
</evidence>
<evidence type="ECO:0000256" key="4">
    <source>
        <dbReference type="ARBA" id="ARBA00023267"/>
    </source>
</evidence>
<feature type="domain" description="BPL/LPL catalytic" evidence="7">
    <location>
        <begin position="88"/>
        <end position="194"/>
    </location>
</feature>
<evidence type="ECO:0000259" key="6">
    <source>
        <dbReference type="Pfam" id="PF02237"/>
    </source>
</evidence>
<dbReference type="RefSeq" id="WP_015235560.1">
    <property type="nucleotide sequence ID" value="NC_019793.1"/>
</dbReference>
<keyword evidence="4" id="KW-0092">Biotin</keyword>
<dbReference type="GO" id="GO:0005524">
    <property type="term" value="F:ATP binding"/>
    <property type="evidence" value="ECO:0007669"/>
    <property type="project" value="UniProtKB-KW"/>
</dbReference>
<dbReference type="Pfam" id="PF02237">
    <property type="entry name" value="BPL_C"/>
    <property type="match status" value="1"/>
</dbReference>
<reference evidence="9" key="1">
    <citation type="submission" date="2012-03" db="EMBL/GenBank/DDBJ databases">
        <title>Complete sequence of chromosome of Deinococcus peraridilitoris DSM 19664.</title>
        <authorList>
            <person name="Lucas S."/>
            <person name="Copeland A."/>
            <person name="Lapidus A."/>
            <person name="Glavina del Rio T."/>
            <person name="Dalin E."/>
            <person name="Tice H."/>
            <person name="Bruce D."/>
            <person name="Goodwin L."/>
            <person name="Pitluck S."/>
            <person name="Peters L."/>
            <person name="Mikhailova N."/>
            <person name="Lu M."/>
            <person name="Kyrpides N."/>
            <person name="Mavromatis K."/>
            <person name="Ivanova N."/>
            <person name="Brettin T."/>
            <person name="Detter J.C."/>
            <person name="Han C."/>
            <person name="Larimer F."/>
            <person name="Land M."/>
            <person name="Hauser L."/>
            <person name="Markowitz V."/>
            <person name="Cheng J.-F."/>
            <person name="Hugenholtz P."/>
            <person name="Woyke T."/>
            <person name="Wu D."/>
            <person name="Pukall R."/>
            <person name="Steenblock K."/>
            <person name="Brambilla E."/>
            <person name="Klenk H.-P."/>
            <person name="Eisen J.A."/>
        </authorList>
    </citation>
    <scope>NUCLEOTIDE SEQUENCE [LARGE SCALE GENOMIC DNA]</scope>
    <source>
        <strain evidence="9">DSM 19664 / LMG 22246 / CIP 109416 / KR-200</strain>
    </source>
</reference>
<evidence type="ECO:0000256" key="2">
    <source>
        <dbReference type="ARBA" id="ARBA00022741"/>
    </source>
</evidence>
<evidence type="ECO:0000256" key="3">
    <source>
        <dbReference type="ARBA" id="ARBA00022840"/>
    </source>
</evidence>
<sequence>MPERLLNLLTFLPQSGEALARQLGVGRVTVHNRAQMLLAQGFPVEVARAGYALASGTPTPGELRPRGTFGGAYRYLGTVGSTQDEMRSWSDAPHGAVVLAERQTGGRGRRGRIWHSRGGALTFSLLLTDGRSLADLALLPLAAGVALQDACGVGGVKWPNDLLAPDGRKLAGVLLEADVRGEEVRRAVLGIGLNVQEAPPGAAALSELRPARRVDVLRDLLDSLERWLTAPPAEVLSAWRARNVTLGREVRVTTLQGEVHGVARDLDDDGALLLDTAGGSARIASGDVELVSTRSAP</sequence>
<evidence type="ECO:0000256" key="5">
    <source>
        <dbReference type="ARBA" id="ARBA00024227"/>
    </source>
</evidence>
<dbReference type="STRING" id="937777.Deipe_1736"/>
<dbReference type="SUPFAM" id="SSF55681">
    <property type="entry name" value="Class II aaRS and biotin synthetases"/>
    <property type="match status" value="1"/>
</dbReference>
<dbReference type="Gene3D" id="1.10.10.10">
    <property type="entry name" value="Winged helix-like DNA-binding domain superfamily/Winged helix DNA-binding domain"/>
    <property type="match status" value="1"/>
</dbReference>
<dbReference type="Proteomes" id="UP000010467">
    <property type="component" value="Chromosome"/>
</dbReference>
<dbReference type="AlphaFoldDB" id="L0A2L5"/>
<dbReference type="EMBL" id="CP003382">
    <property type="protein sequence ID" value="AFZ67255.1"/>
    <property type="molecule type" value="Genomic_DNA"/>
</dbReference>
<protein>
    <recommendedName>
        <fullName evidence="5">biotin--[biotin carboxyl-carrier protein] ligase</fullName>
        <ecNumber evidence="5">6.3.4.15</ecNumber>
    </recommendedName>
</protein>
<feature type="domain" description="Biotin protein ligase C-terminal" evidence="6">
    <location>
        <begin position="245"/>
        <end position="290"/>
    </location>
</feature>
<dbReference type="InterPro" id="IPR003142">
    <property type="entry name" value="BPL_C"/>
</dbReference>
<dbReference type="InterPro" id="IPR008988">
    <property type="entry name" value="Transcriptional_repressor_C"/>
</dbReference>
<dbReference type="InterPro" id="IPR045864">
    <property type="entry name" value="aa-tRNA-synth_II/BPL/LPL"/>
</dbReference>